<evidence type="ECO:0000313" key="2">
    <source>
        <dbReference type="EMBL" id="ASS74706.1"/>
    </source>
</evidence>
<reference evidence="2 3" key="1">
    <citation type="journal article" date="2015" name="Int. J. Syst. Evol. Microbiol.">
        <title>Tumebacillus algifaecis sp. nov., isolated from decomposing algal scum.</title>
        <authorList>
            <person name="Wu Y.F."/>
            <person name="Zhang B."/>
            <person name="Xing P."/>
            <person name="Wu Q.L."/>
            <person name="Liu S.J."/>
        </authorList>
    </citation>
    <scope>NUCLEOTIDE SEQUENCE [LARGE SCALE GENOMIC DNA]</scope>
    <source>
        <strain evidence="2 3">THMBR28</strain>
    </source>
</reference>
<dbReference type="Proteomes" id="UP000214688">
    <property type="component" value="Chromosome"/>
</dbReference>
<protein>
    <submittedName>
        <fullName evidence="2">Uncharacterized protein</fullName>
    </submittedName>
</protein>
<keyword evidence="3" id="KW-1185">Reference proteome</keyword>
<organism evidence="2 3">
    <name type="scientific">Tumebacillus algifaecis</name>
    <dbReference type="NCBI Taxonomy" id="1214604"/>
    <lineage>
        <taxon>Bacteria</taxon>
        <taxon>Bacillati</taxon>
        <taxon>Bacillota</taxon>
        <taxon>Bacilli</taxon>
        <taxon>Bacillales</taxon>
        <taxon>Alicyclobacillaceae</taxon>
        <taxon>Tumebacillus</taxon>
    </lineage>
</organism>
<sequence>MIVRSQATPKMQASKVESAQAKRVSSASSYAHHTLLQMQKAYGNRATAQLLQTRMQNTKPIQAKLQVGDEEYDPDIAPLSKWGFTAEEKLLYQYMIDAGTSDFTFADRGEMFTFVRRLAPIFAKDKALFDNGINSEFWAKVIEHEKDGHSLARHGPQMTEQKLKDRLTTGYIGSDFAPAGDEGYATSFESYGDYLVTQAAAQSHINTAYQNTVSLLKPLIDDYEDKIKNFDVTDRKGTFKFLDEAKKKRQALSRAIKDNNLNNPVATASHLLPVAMIASVIGSSTPKVGDGLLMVNFFDRYKFVLSHAQAVGKGQRVQPAEISNPQSTIRNPKYTTGKQSPLWNESQLQSMGAIQNTCTTFNPPNVSFSYTAQLEQWKMPQHFPDNGAVGWRG</sequence>
<dbReference type="EMBL" id="CP022657">
    <property type="protein sequence ID" value="ASS74706.1"/>
    <property type="molecule type" value="Genomic_DNA"/>
</dbReference>
<name>A0A223D037_9BACL</name>
<dbReference type="KEGG" id="tab:CIG75_06780"/>
<feature type="region of interest" description="Disordered" evidence="1">
    <location>
        <begin position="1"/>
        <end position="20"/>
    </location>
</feature>
<evidence type="ECO:0000313" key="3">
    <source>
        <dbReference type="Proteomes" id="UP000214688"/>
    </source>
</evidence>
<dbReference type="AlphaFoldDB" id="A0A223D037"/>
<evidence type="ECO:0000256" key="1">
    <source>
        <dbReference type="SAM" id="MobiDB-lite"/>
    </source>
</evidence>
<accession>A0A223D037</accession>
<gene>
    <name evidence="2" type="ORF">CIG75_06780</name>
</gene>
<proteinExistence type="predicted"/>